<sequence>MYVRVSLVFASAWIIACLDYTKTQEAKGIAVPEDGASPVVQIRAGKLRGAKRVVLGDKFAYAFTGVPYAKPPVGELRYRIPESVEPWVEEVRDATVTPHSCMQGNVFSPRNLLWLPYDQQKSEDCLYLNVWTPKLNTSAGLPVMAWIHGGGFQEGSAAIPLDDGTYLAAFGNVVVVTIAYRLQSFGFPYDETSAPGNMGLHDQQLALKWIQENIAAFGGNPGEVTLFGWSAGGISTGFHLISPGSQTLFKRAIVQSAAVTKKGRARDKTEMLEYSQKFAANFGCYGGDSAANASQDIAACMRTINASLIVAVEATFVGSGSGKFEPIYGDEFLPIEPRMADFPGDKDVMIGQTANGGSNILYTTFRDTFSEALPPRKINKAEMIHFLGSLYKLSLPGTEKLQKEYMGEIGDYDYDALRQALAETKGDTHVKCGAINTACKLANATANAQSGKEVHFYELNYVSACVKKQPWFGMTHGDELPLVFGRVFERQGGCAGDMDYSRNIMKLWSDFAKGRPPVGFQGKEWPKFTADSRSFMKLTATGSEVSTFNNEPRCKILKELKLY</sequence>
<evidence type="ECO:0000313" key="10">
    <source>
        <dbReference type="EMBL" id="ALD51322.1"/>
    </source>
</evidence>
<evidence type="ECO:0000256" key="5">
    <source>
        <dbReference type="ARBA" id="ARBA00023157"/>
    </source>
</evidence>
<evidence type="ECO:0000256" key="3">
    <source>
        <dbReference type="ARBA" id="ARBA00022801"/>
    </source>
</evidence>
<keyword evidence="6" id="KW-0325">Glycoprotein</keyword>
<dbReference type="InterPro" id="IPR019826">
    <property type="entry name" value="Carboxylesterase_B_AS"/>
</dbReference>
<evidence type="ECO:0000256" key="4">
    <source>
        <dbReference type="ARBA" id="ARBA00022867"/>
    </source>
</evidence>
<reference evidence="10" key="1">
    <citation type="submission" date="2015-06" db="EMBL/GenBank/DDBJ databases">
        <title>Molecular characterization of AChE2 mediated organophosphate resistance in Indian isolates of Rhipicephalus (Boophilus) microplus.</title>
        <authorList>
            <person name="Nagar G."/>
            <person name="Sharma A.K."/>
            <person name="Paul S."/>
            <person name="Ghosh S."/>
        </authorList>
    </citation>
    <scope>NUCLEOTIDE SEQUENCE</scope>
    <source>
        <strain evidence="10">MKT</strain>
    </source>
</reference>
<dbReference type="PROSITE" id="PS00122">
    <property type="entry name" value="CARBOXYLESTERASE_B_1"/>
    <property type="match status" value="1"/>
</dbReference>
<dbReference type="GO" id="GO:0006581">
    <property type="term" value="P:acetylcholine catabolic process"/>
    <property type="evidence" value="ECO:0007669"/>
    <property type="project" value="TreeGrafter"/>
</dbReference>
<keyword evidence="5" id="KW-1015">Disulfide bond</keyword>
<feature type="signal peptide" evidence="8">
    <location>
        <begin position="1"/>
        <end position="23"/>
    </location>
</feature>
<comment type="catalytic activity">
    <reaction evidence="7">
        <text>acetylcholine + H2O = choline + acetate + H(+)</text>
        <dbReference type="Rhea" id="RHEA:17561"/>
        <dbReference type="ChEBI" id="CHEBI:15354"/>
        <dbReference type="ChEBI" id="CHEBI:15355"/>
        <dbReference type="ChEBI" id="CHEBI:15377"/>
        <dbReference type="ChEBI" id="CHEBI:15378"/>
        <dbReference type="ChEBI" id="CHEBI:30089"/>
        <dbReference type="EC" id="3.1.1.7"/>
    </reaction>
</comment>
<dbReference type="InterPro" id="IPR029058">
    <property type="entry name" value="AB_hydrolase_fold"/>
</dbReference>
<dbReference type="VEuPathDB" id="VectorBase:LOC119172186"/>
<dbReference type="EC" id="3.1.1.-" evidence="8"/>
<protein>
    <recommendedName>
        <fullName evidence="8">Carboxylic ester hydrolase</fullName>
        <ecNumber evidence="8">3.1.1.-</ecNumber>
    </recommendedName>
</protein>
<dbReference type="InterPro" id="IPR002018">
    <property type="entry name" value="CarbesteraseB"/>
</dbReference>
<evidence type="ECO:0000259" key="9">
    <source>
        <dbReference type="Pfam" id="PF00135"/>
    </source>
</evidence>
<dbReference type="InterPro" id="IPR000997">
    <property type="entry name" value="Cholinesterase"/>
</dbReference>
<evidence type="ECO:0000256" key="1">
    <source>
        <dbReference type="ARBA" id="ARBA00005964"/>
    </source>
</evidence>
<dbReference type="GO" id="GO:0005886">
    <property type="term" value="C:plasma membrane"/>
    <property type="evidence" value="ECO:0007669"/>
    <property type="project" value="TreeGrafter"/>
</dbReference>
<feature type="domain" description="Carboxylesterase type B" evidence="9">
    <location>
        <begin position="37"/>
        <end position="556"/>
    </location>
</feature>
<keyword evidence="8" id="KW-0732">Signal</keyword>
<dbReference type="GO" id="GO:0019695">
    <property type="term" value="P:choline metabolic process"/>
    <property type="evidence" value="ECO:0007669"/>
    <property type="project" value="TreeGrafter"/>
</dbReference>
<dbReference type="Gene3D" id="3.40.50.1820">
    <property type="entry name" value="alpha/beta hydrolase"/>
    <property type="match status" value="1"/>
</dbReference>
<dbReference type="PANTHER" id="PTHR43918:SF4">
    <property type="entry name" value="CARBOXYLIC ESTER HYDROLASE"/>
    <property type="match status" value="1"/>
</dbReference>
<dbReference type="GO" id="GO:0005615">
    <property type="term" value="C:extracellular space"/>
    <property type="evidence" value="ECO:0007669"/>
    <property type="project" value="TreeGrafter"/>
</dbReference>
<keyword evidence="4" id="KW-0531">Neurotransmitter degradation</keyword>
<dbReference type="AlphaFoldDB" id="A0A0M3SBL2"/>
<dbReference type="PROSITE" id="PS00941">
    <property type="entry name" value="CARBOXYLESTERASE_B_2"/>
    <property type="match status" value="1"/>
</dbReference>
<evidence type="ECO:0000256" key="8">
    <source>
        <dbReference type="RuleBase" id="RU361235"/>
    </source>
</evidence>
<dbReference type="ESTHER" id="boomi-ACHE2">
    <property type="family name" value="ACHE"/>
</dbReference>
<evidence type="ECO:0000256" key="2">
    <source>
        <dbReference type="ARBA" id="ARBA00022487"/>
    </source>
</evidence>
<feature type="chain" id="PRO_5005731979" description="Carboxylic ester hydrolase" evidence="8">
    <location>
        <begin position="24"/>
        <end position="563"/>
    </location>
</feature>
<dbReference type="InterPro" id="IPR019819">
    <property type="entry name" value="Carboxylesterase_B_CS"/>
</dbReference>
<dbReference type="OrthoDB" id="408631at2759"/>
<dbReference type="PROSITE" id="PS51257">
    <property type="entry name" value="PROKAR_LIPOPROTEIN"/>
    <property type="match status" value="1"/>
</dbReference>
<evidence type="ECO:0000256" key="7">
    <source>
        <dbReference type="ARBA" id="ARBA00048484"/>
    </source>
</evidence>
<comment type="similarity">
    <text evidence="1 8">Belongs to the type-B carboxylesterase/lipase family.</text>
</comment>
<dbReference type="Pfam" id="PF00135">
    <property type="entry name" value="COesterase"/>
    <property type="match status" value="1"/>
</dbReference>
<dbReference type="GO" id="GO:0003990">
    <property type="term" value="F:acetylcholinesterase activity"/>
    <property type="evidence" value="ECO:0007669"/>
    <property type="project" value="UniProtKB-EC"/>
</dbReference>
<dbReference type="PRINTS" id="PR00878">
    <property type="entry name" value="CHOLNESTRASE"/>
</dbReference>
<keyword evidence="3 8" id="KW-0378">Hydrolase</keyword>
<accession>A0A0M3SBL2</accession>
<gene>
    <name evidence="10" type="primary">AChE2</name>
</gene>
<name>A0A0M3SBL2_RHIMP</name>
<dbReference type="EMBL" id="KT215343">
    <property type="protein sequence ID" value="ALD51322.1"/>
    <property type="molecule type" value="mRNA"/>
</dbReference>
<dbReference type="PANTHER" id="PTHR43918">
    <property type="entry name" value="ACETYLCHOLINESTERASE"/>
    <property type="match status" value="1"/>
</dbReference>
<dbReference type="InterPro" id="IPR050654">
    <property type="entry name" value="AChE-related_enzymes"/>
</dbReference>
<keyword evidence="2" id="KW-0719">Serine esterase</keyword>
<organism evidence="10">
    <name type="scientific">Rhipicephalus microplus</name>
    <name type="common">Cattle tick</name>
    <name type="synonym">Boophilus microplus</name>
    <dbReference type="NCBI Taxonomy" id="6941"/>
    <lineage>
        <taxon>Eukaryota</taxon>
        <taxon>Metazoa</taxon>
        <taxon>Ecdysozoa</taxon>
        <taxon>Arthropoda</taxon>
        <taxon>Chelicerata</taxon>
        <taxon>Arachnida</taxon>
        <taxon>Acari</taxon>
        <taxon>Parasitiformes</taxon>
        <taxon>Ixodida</taxon>
        <taxon>Ixodoidea</taxon>
        <taxon>Ixodidae</taxon>
        <taxon>Rhipicephalinae</taxon>
        <taxon>Rhipicephalus</taxon>
        <taxon>Boophilus</taxon>
    </lineage>
</organism>
<dbReference type="SUPFAM" id="SSF53474">
    <property type="entry name" value="alpha/beta-Hydrolases"/>
    <property type="match status" value="1"/>
</dbReference>
<proteinExistence type="evidence at transcript level"/>
<evidence type="ECO:0000256" key="6">
    <source>
        <dbReference type="ARBA" id="ARBA00023180"/>
    </source>
</evidence>